<keyword evidence="7" id="KW-0325">Glycoprotein</keyword>
<evidence type="ECO:0000256" key="8">
    <source>
        <dbReference type="ARBA" id="ARBA00023288"/>
    </source>
</evidence>
<accession>A0A974CGZ0</accession>
<dbReference type="GO" id="GO:0098552">
    <property type="term" value="C:side of membrane"/>
    <property type="evidence" value="ECO:0007669"/>
    <property type="project" value="UniProtKB-KW"/>
</dbReference>
<evidence type="ECO:0000259" key="11">
    <source>
        <dbReference type="Pfam" id="PF00021"/>
    </source>
</evidence>
<keyword evidence="3" id="KW-0336">GPI-anchor</keyword>
<dbReference type="AlphaFoldDB" id="A0A974CGZ0"/>
<dbReference type="InterPro" id="IPR046354">
    <property type="entry name" value="SPACA4/Bouncer"/>
</dbReference>
<comment type="similarity">
    <text evidence="9">Belongs to the SPACA4/bouncer family.</text>
</comment>
<feature type="signal peptide" evidence="10">
    <location>
        <begin position="1"/>
        <end position="17"/>
    </location>
</feature>
<evidence type="ECO:0000313" key="13">
    <source>
        <dbReference type="Proteomes" id="UP000694892"/>
    </source>
</evidence>
<protein>
    <recommendedName>
        <fullName evidence="11">UPAR/Ly6 domain-containing protein</fullName>
    </recommendedName>
</protein>
<comment type="subcellular location">
    <subcellularLocation>
        <location evidence="1">Cell membrane</location>
        <topology evidence="1">Lipid-anchor</topology>
        <topology evidence="1">GPI-anchor</topology>
    </subcellularLocation>
</comment>
<evidence type="ECO:0000256" key="6">
    <source>
        <dbReference type="ARBA" id="ARBA00023157"/>
    </source>
</evidence>
<evidence type="ECO:0000313" key="12">
    <source>
        <dbReference type="EMBL" id="OCT73178.1"/>
    </source>
</evidence>
<evidence type="ECO:0000256" key="4">
    <source>
        <dbReference type="ARBA" id="ARBA00022729"/>
    </source>
</evidence>
<feature type="domain" description="UPAR/Ly6" evidence="11">
    <location>
        <begin position="22"/>
        <end position="101"/>
    </location>
</feature>
<evidence type="ECO:0000256" key="10">
    <source>
        <dbReference type="SAM" id="SignalP"/>
    </source>
</evidence>
<keyword evidence="4 10" id="KW-0732">Signal</keyword>
<dbReference type="InterPro" id="IPR045860">
    <property type="entry name" value="Snake_toxin-like_sf"/>
</dbReference>
<reference evidence="13" key="1">
    <citation type="journal article" date="2016" name="Nature">
        <title>Genome evolution in the allotetraploid frog Xenopus laevis.</title>
        <authorList>
            <person name="Session A.M."/>
            <person name="Uno Y."/>
            <person name="Kwon T."/>
            <person name="Chapman J.A."/>
            <person name="Toyoda A."/>
            <person name="Takahashi S."/>
            <person name="Fukui A."/>
            <person name="Hikosaka A."/>
            <person name="Suzuki A."/>
            <person name="Kondo M."/>
            <person name="van Heeringen S.J."/>
            <person name="Quigley I."/>
            <person name="Heinz S."/>
            <person name="Ogino H."/>
            <person name="Ochi H."/>
            <person name="Hellsten U."/>
            <person name="Lyons J.B."/>
            <person name="Simakov O."/>
            <person name="Putnam N."/>
            <person name="Stites J."/>
            <person name="Kuroki Y."/>
            <person name="Tanaka T."/>
            <person name="Michiue T."/>
            <person name="Watanabe M."/>
            <person name="Bogdanovic O."/>
            <person name="Lister R."/>
            <person name="Georgiou G."/>
            <person name="Paranjpe S.S."/>
            <person name="van Kruijsbergen I."/>
            <person name="Shu S."/>
            <person name="Carlson J."/>
            <person name="Kinoshita T."/>
            <person name="Ohta Y."/>
            <person name="Mawaribuchi S."/>
            <person name="Jenkins J."/>
            <person name="Grimwood J."/>
            <person name="Schmutz J."/>
            <person name="Mitros T."/>
            <person name="Mozaffari S.V."/>
            <person name="Suzuki Y."/>
            <person name="Haramoto Y."/>
            <person name="Yamamoto T.S."/>
            <person name="Takagi C."/>
            <person name="Heald R."/>
            <person name="Miller K."/>
            <person name="Haudenschild C."/>
            <person name="Kitzman J."/>
            <person name="Nakayama T."/>
            <person name="Izutsu Y."/>
            <person name="Robert J."/>
            <person name="Fortriede J."/>
            <person name="Burns K."/>
            <person name="Lotay V."/>
            <person name="Karimi K."/>
            <person name="Yasuoka Y."/>
            <person name="Dichmann D.S."/>
            <person name="Flajnik M.F."/>
            <person name="Houston D.W."/>
            <person name="Shendure J."/>
            <person name="DuPasquier L."/>
            <person name="Vize P.D."/>
            <person name="Zorn A.M."/>
            <person name="Ito M."/>
            <person name="Marcotte E.M."/>
            <person name="Wallingford J.B."/>
            <person name="Ito Y."/>
            <person name="Asashima M."/>
            <person name="Ueno N."/>
            <person name="Matsuda Y."/>
            <person name="Veenstra G.J."/>
            <person name="Fujiyama A."/>
            <person name="Harland R.M."/>
            <person name="Taira M."/>
            <person name="Rokhsar D.S."/>
        </authorList>
    </citation>
    <scope>NUCLEOTIDE SEQUENCE [LARGE SCALE GENOMIC DNA]</scope>
    <source>
        <strain evidence="13">J</strain>
    </source>
</reference>
<evidence type="ECO:0000256" key="5">
    <source>
        <dbReference type="ARBA" id="ARBA00023136"/>
    </source>
</evidence>
<evidence type="ECO:0000256" key="3">
    <source>
        <dbReference type="ARBA" id="ARBA00022622"/>
    </source>
</evidence>
<dbReference type="Gene3D" id="2.10.60.10">
    <property type="entry name" value="CD59"/>
    <property type="match status" value="1"/>
</dbReference>
<keyword evidence="6" id="KW-1015">Disulfide bond</keyword>
<dbReference type="EMBL" id="CM004478">
    <property type="protein sequence ID" value="OCT73178.1"/>
    <property type="molecule type" value="Genomic_DNA"/>
</dbReference>
<dbReference type="Proteomes" id="UP000694892">
    <property type="component" value="Chromosome 7L"/>
</dbReference>
<proteinExistence type="inferred from homology"/>
<name>A0A974CGZ0_XENLA</name>
<dbReference type="GO" id="GO:0035036">
    <property type="term" value="P:sperm-egg recognition"/>
    <property type="evidence" value="ECO:0007669"/>
    <property type="project" value="TreeGrafter"/>
</dbReference>
<organism evidence="12 13">
    <name type="scientific">Xenopus laevis</name>
    <name type="common">African clawed frog</name>
    <dbReference type="NCBI Taxonomy" id="8355"/>
    <lineage>
        <taxon>Eukaryota</taxon>
        <taxon>Metazoa</taxon>
        <taxon>Chordata</taxon>
        <taxon>Craniata</taxon>
        <taxon>Vertebrata</taxon>
        <taxon>Euteleostomi</taxon>
        <taxon>Amphibia</taxon>
        <taxon>Batrachia</taxon>
        <taxon>Anura</taxon>
        <taxon>Pipoidea</taxon>
        <taxon>Pipidae</taxon>
        <taxon>Xenopodinae</taxon>
        <taxon>Xenopus</taxon>
        <taxon>Xenopus</taxon>
    </lineage>
</organism>
<dbReference type="CDD" id="cd23574">
    <property type="entry name" value="TFP_LU_ECD_SPACA4"/>
    <property type="match status" value="1"/>
</dbReference>
<evidence type="ECO:0000256" key="9">
    <source>
        <dbReference type="ARBA" id="ARBA00029446"/>
    </source>
</evidence>
<sequence>MKLALFITILGLSSVYCWPLSQALTCAYCELTEDSDCLERPVICQDEEMCYTAKGMLLGVTVLQSNSCIEITRCGRKENQTHFGSNYLLSYSCCPGKLCNVSPPRERLSPLVLTLVSALLLGFM</sequence>
<dbReference type="Pfam" id="PF00021">
    <property type="entry name" value="UPAR_LY6"/>
    <property type="match status" value="1"/>
</dbReference>
<evidence type="ECO:0000256" key="2">
    <source>
        <dbReference type="ARBA" id="ARBA00022475"/>
    </source>
</evidence>
<dbReference type="GO" id="GO:0005886">
    <property type="term" value="C:plasma membrane"/>
    <property type="evidence" value="ECO:0007669"/>
    <property type="project" value="UniProtKB-SubCell"/>
</dbReference>
<keyword evidence="2" id="KW-1003">Cell membrane</keyword>
<keyword evidence="5" id="KW-0472">Membrane</keyword>
<dbReference type="InterPro" id="IPR016054">
    <property type="entry name" value="LY6_UPA_recep-like"/>
</dbReference>
<dbReference type="OMA" id="HCVGIPM"/>
<evidence type="ECO:0000256" key="1">
    <source>
        <dbReference type="ARBA" id="ARBA00004609"/>
    </source>
</evidence>
<dbReference type="SUPFAM" id="SSF57302">
    <property type="entry name" value="Snake toxin-like"/>
    <property type="match status" value="1"/>
</dbReference>
<feature type="chain" id="PRO_5036902506" description="UPAR/Ly6 domain-containing protein" evidence="10">
    <location>
        <begin position="18"/>
        <end position="124"/>
    </location>
</feature>
<keyword evidence="8" id="KW-0449">Lipoprotein</keyword>
<gene>
    <name evidence="12" type="ORF">XELAEV_18036157mg</name>
</gene>
<dbReference type="PANTHER" id="PTHR47613:SF1">
    <property type="entry name" value="SPERM ACROSOME MEMBRANE-ASSOCIATED PROTEIN 4"/>
    <property type="match status" value="1"/>
</dbReference>
<dbReference type="PANTHER" id="PTHR47613">
    <property type="entry name" value="SPERM ACROSOME MEMBRANE-ASSOCIATED PROTEIN 4"/>
    <property type="match status" value="1"/>
</dbReference>
<evidence type="ECO:0000256" key="7">
    <source>
        <dbReference type="ARBA" id="ARBA00023180"/>
    </source>
</evidence>